<evidence type="ECO:0000256" key="12">
    <source>
        <dbReference type="SAM" id="Phobius"/>
    </source>
</evidence>
<evidence type="ECO:0000256" key="9">
    <source>
        <dbReference type="ARBA" id="ARBA00022989"/>
    </source>
</evidence>
<keyword evidence="4" id="KW-1003">Cell membrane</keyword>
<feature type="domain" description="Cytochrome b561 bacterial/Ni-hydrogenase" evidence="13">
    <location>
        <begin position="172"/>
        <end position="376"/>
    </location>
</feature>
<feature type="transmembrane region" description="Helical" evidence="12">
    <location>
        <begin position="291"/>
        <end position="314"/>
    </location>
</feature>
<keyword evidence="6 12" id="KW-0812">Transmembrane</keyword>
<evidence type="ECO:0000313" key="14">
    <source>
        <dbReference type="EMBL" id="CAH2032136.1"/>
    </source>
</evidence>
<organism evidence="14 15">
    <name type="scientific">Trichlorobacter ammonificans</name>
    <dbReference type="NCBI Taxonomy" id="2916410"/>
    <lineage>
        <taxon>Bacteria</taxon>
        <taxon>Pseudomonadati</taxon>
        <taxon>Thermodesulfobacteriota</taxon>
        <taxon>Desulfuromonadia</taxon>
        <taxon>Geobacterales</taxon>
        <taxon>Geobacteraceae</taxon>
        <taxon>Trichlorobacter</taxon>
    </lineage>
</organism>
<keyword evidence="3" id="KW-0813">Transport</keyword>
<dbReference type="Gene3D" id="3.40.1110.10">
    <property type="entry name" value="Calcium-transporting ATPase, cytoplasmic domain N"/>
    <property type="match status" value="1"/>
</dbReference>
<dbReference type="EMBL" id="OW150024">
    <property type="protein sequence ID" value="CAH2032136.1"/>
    <property type="molecule type" value="Genomic_DNA"/>
</dbReference>
<evidence type="ECO:0000256" key="2">
    <source>
        <dbReference type="ARBA" id="ARBA00008622"/>
    </source>
</evidence>
<sequence length="389" mass="43889">MSSRTAEDIHVALGVPMAFGGETSRDLLVAAALAARAGTTDPVDLALLGAAAHTEDLRNYQQLSYTPPDPRFKRSITRVRNLETGNEELIARGNLESILYLCRADEATRYHAGMEADLSEVDDFRAVGVAHGSAPRPDGSEEWTFLGFIPVKAVRRKTSRAETPNVYRYVVVWDWQLRFLHWAAFLTILLLCLTGWLIGSSRLTHGGIGEDTYYLGWLRLVHFSAGWLLVTMGILRIAGLFLASTRYQRWRALFPITLKDLKNLFLVGRNYLLCIFEHGPHYVGHNPLQQVAYTGIYLMALVAILSGFCLYVAYDPAFWLFRPFMLLNGLIGIQYIRLIHLAMLWVFLAFIPIHVYLAIRADTVEREGAISSIFSGGRWCRKGTRFEDD</sequence>
<feature type="transmembrane region" description="Helical" evidence="12">
    <location>
        <begin position="179"/>
        <end position="199"/>
    </location>
</feature>
<proteinExistence type="inferred from homology"/>
<keyword evidence="9 12" id="KW-1133">Transmembrane helix</keyword>
<dbReference type="PANTHER" id="PTHR30485">
    <property type="entry name" value="NI/FE-HYDROGENASE 1 B-TYPE CYTOCHROME SUBUNIT"/>
    <property type="match status" value="1"/>
</dbReference>
<feature type="transmembrane region" description="Helical" evidence="12">
    <location>
        <begin position="219"/>
        <end position="243"/>
    </location>
</feature>
<evidence type="ECO:0000313" key="15">
    <source>
        <dbReference type="Proteomes" id="UP001295463"/>
    </source>
</evidence>
<evidence type="ECO:0000256" key="1">
    <source>
        <dbReference type="ARBA" id="ARBA00004651"/>
    </source>
</evidence>
<keyword evidence="7" id="KW-0479">Metal-binding</keyword>
<dbReference type="PRINTS" id="PR00161">
    <property type="entry name" value="NIHGNASECYTB"/>
</dbReference>
<keyword evidence="5" id="KW-0349">Heme</keyword>
<evidence type="ECO:0000256" key="6">
    <source>
        <dbReference type="ARBA" id="ARBA00022692"/>
    </source>
</evidence>
<comment type="subcellular location">
    <subcellularLocation>
        <location evidence="1">Cell membrane</location>
        <topology evidence="1">Multi-pass membrane protein</topology>
    </subcellularLocation>
</comment>
<evidence type="ECO:0000256" key="3">
    <source>
        <dbReference type="ARBA" id="ARBA00022448"/>
    </source>
</evidence>
<comment type="similarity">
    <text evidence="2">Belongs to the HupC/HyaC/HydC family.</text>
</comment>
<evidence type="ECO:0000256" key="5">
    <source>
        <dbReference type="ARBA" id="ARBA00022617"/>
    </source>
</evidence>
<keyword evidence="10" id="KW-0408">Iron</keyword>
<dbReference type="InterPro" id="IPR016174">
    <property type="entry name" value="Di-haem_cyt_TM"/>
</dbReference>
<dbReference type="InterPro" id="IPR023299">
    <property type="entry name" value="ATPase_P-typ_cyto_dom_N"/>
</dbReference>
<dbReference type="PANTHER" id="PTHR30485:SF0">
    <property type="entry name" value="NI_FE-HYDROGENASE 1 B-TYPE CYTOCHROME SUBUNIT-RELATED"/>
    <property type="match status" value="1"/>
</dbReference>
<dbReference type="InterPro" id="IPR000516">
    <property type="entry name" value="Ni-dep_Hydgase_cyt-B"/>
</dbReference>
<evidence type="ECO:0000259" key="13">
    <source>
        <dbReference type="Pfam" id="PF01292"/>
    </source>
</evidence>
<dbReference type="SUPFAM" id="SSF81342">
    <property type="entry name" value="Transmembrane di-heme cytochromes"/>
    <property type="match status" value="1"/>
</dbReference>
<evidence type="ECO:0000256" key="4">
    <source>
        <dbReference type="ARBA" id="ARBA00022475"/>
    </source>
</evidence>
<dbReference type="RefSeq" id="WP_305732912.1">
    <property type="nucleotide sequence ID" value="NZ_OW150024.1"/>
</dbReference>
<dbReference type="InterPro" id="IPR011577">
    <property type="entry name" value="Cyt_b561_bac/Ni-Hgenase"/>
</dbReference>
<evidence type="ECO:0000256" key="11">
    <source>
        <dbReference type="ARBA" id="ARBA00023136"/>
    </source>
</evidence>
<dbReference type="InterPro" id="IPR051542">
    <property type="entry name" value="Hydrogenase_cytochrome"/>
</dbReference>
<reference evidence="14 15" key="1">
    <citation type="submission" date="2022-03" db="EMBL/GenBank/DDBJ databases">
        <authorList>
            <person name="Koch H."/>
        </authorList>
    </citation>
    <scope>NUCLEOTIDE SEQUENCE [LARGE SCALE GENOMIC DNA]</scope>
    <source>
        <strain evidence="14 15">G1</strain>
    </source>
</reference>
<dbReference type="Pfam" id="PF01292">
    <property type="entry name" value="Ni_hydr_CYTB"/>
    <property type="match status" value="1"/>
</dbReference>
<protein>
    <submittedName>
        <fullName evidence="14">[NiFe] hydrogenase, cytochrome b subunit</fullName>
    </submittedName>
</protein>
<accession>A0ABM9DAA2</accession>
<keyword evidence="11 12" id="KW-0472">Membrane</keyword>
<dbReference type="Gene3D" id="1.20.950.20">
    <property type="entry name" value="Transmembrane di-heme cytochromes, Chain C"/>
    <property type="match status" value="1"/>
</dbReference>
<evidence type="ECO:0000256" key="8">
    <source>
        <dbReference type="ARBA" id="ARBA00022982"/>
    </source>
</evidence>
<name>A0ABM9DAA2_9BACT</name>
<keyword evidence="8" id="KW-0249">Electron transport</keyword>
<evidence type="ECO:0000256" key="10">
    <source>
        <dbReference type="ARBA" id="ARBA00023004"/>
    </source>
</evidence>
<keyword evidence="15" id="KW-1185">Reference proteome</keyword>
<evidence type="ECO:0000256" key="7">
    <source>
        <dbReference type="ARBA" id="ARBA00022723"/>
    </source>
</evidence>
<gene>
    <name evidence="14" type="ORF">GEAMG1_2300</name>
</gene>
<dbReference type="Proteomes" id="UP001295463">
    <property type="component" value="Chromosome"/>
</dbReference>
<feature type="transmembrane region" description="Helical" evidence="12">
    <location>
        <begin position="334"/>
        <end position="359"/>
    </location>
</feature>